<reference evidence="2 3" key="1">
    <citation type="submission" date="2016-11" db="EMBL/GenBank/DDBJ databases">
        <authorList>
            <person name="Hagglund E."/>
            <person name="Bystrom M."/>
            <person name="Naslund J."/>
            <person name="Stenberg P."/>
            <person name="Sjodin A."/>
        </authorList>
    </citation>
    <scope>NUCLEOTIDE SEQUENCE [LARGE SCALE GENOMIC DNA]</scope>
    <source>
        <strain evidence="2 3">CCUG 58020</strain>
    </source>
</reference>
<keyword evidence="1" id="KW-0732">Signal</keyword>
<proteinExistence type="predicted"/>
<feature type="chain" id="PRO_5042150206" evidence="1">
    <location>
        <begin position="25"/>
        <end position="550"/>
    </location>
</feature>
<evidence type="ECO:0000313" key="2">
    <source>
        <dbReference type="EMBL" id="APD50876.1"/>
    </source>
</evidence>
<keyword evidence="3" id="KW-1185">Reference proteome</keyword>
<evidence type="ECO:0000256" key="1">
    <source>
        <dbReference type="SAM" id="SignalP"/>
    </source>
</evidence>
<dbReference type="AlphaFoldDB" id="A0AAC9NPG4"/>
<sequence length="550" mass="60540">MRLQKIFLLTSLCTATLAIGNLYAAPTTNTQQLSSQQQDNIKSTLKSNLDSLFPYQTQITIGKIDQADKGSVVASNILIMSSDSKNPNLTINKLIFKGLHANQTIKNNFTIKVEGLSIANLAAAVANSNLVSAEIDPKQLADNQGLFSIAMNSLGQTIYNLEINYDYNNSTINYNLDSTINNKPLLKAAAQLNNIDLSNTNVNTDFLATLLDESMSAKIKTLEFDANFSEVLRDITNKYLGKDYKQTPILNIKAQLGKNPGKLMLNVDSKLGSQNYAKYNIVINGINLANSTINDIVAGSSNALDNAYIQSSTSSSRIELNFAKDFFPKNSPITQVFSALDKNNINFTIISQHQFEGTSYNTNFYLKADGLASLSANANAVVNGKLNLLPYLGTNVQNQTNLYDCTNQLCLSNVDVKFANYGLLEKVARQTNRDPNTTPQQILGSYGALLQLFAVQQQDKLLQQTLSAFAIFLQNPKNIAIHAKANKPVNENALLNMLVADAKTLKKYKPVNNNGNVDLSNNPNVKLINNIQNIFKISFDVNKYSKHLYK</sequence>
<gene>
    <name evidence="2" type="ORF">FSC454_07060</name>
</gene>
<dbReference type="KEGG" id="fhi:FSC454_07060"/>
<evidence type="ECO:0000313" key="3">
    <source>
        <dbReference type="Proteomes" id="UP000182459"/>
    </source>
</evidence>
<dbReference type="EMBL" id="CP018093">
    <property type="protein sequence ID" value="APD50876.1"/>
    <property type="molecule type" value="Genomic_DNA"/>
</dbReference>
<dbReference type="Proteomes" id="UP000182459">
    <property type="component" value="Chromosome"/>
</dbReference>
<feature type="signal peptide" evidence="1">
    <location>
        <begin position="1"/>
        <end position="24"/>
    </location>
</feature>
<protein>
    <submittedName>
        <fullName evidence="2">Uncharacterized protein</fullName>
    </submittedName>
</protein>
<organism evidence="2 3">
    <name type="scientific">Francisella hispaniensis FSC454</name>
    <dbReference type="NCBI Taxonomy" id="1088883"/>
    <lineage>
        <taxon>Bacteria</taxon>
        <taxon>Pseudomonadati</taxon>
        <taxon>Pseudomonadota</taxon>
        <taxon>Gammaproteobacteria</taxon>
        <taxon>Thiotrichales</taxon>
        <taxon>Francisellaceae</taxon>
        <taxon>Francisella</taxon>
    </lineage>
</organism>
<name>A0AAC9NPG4_9GAMM</name>
<accession>A0AAC9NPG4</accession>
<dbReference type="RefSeq" id="WP_066047368.1">
    <property type="nucleotide sequence ID" value="NZ_CP018093.1"/>
</dbReference>